<proteinExistence type="predicted"/>
<feature type="compositionally biased region" description="Polar residues" evidence="1">
    <location>
        <begin position="279"/>
        <end position="290"/>
    </location>
</feature>
<name>A0A0R1V6Z6_9LACO</name>
<feature type="compositionally biased region" description="Polar residues" evidence="1">
    <location>
        <begin position="441"/>
        <end position="463"/>
    </location>
</feature>
<feature type="compositionally biased region" description="Basic and acidic residues" evidence="1">
    <location>
        <begin position="42"/>
        <end position="63"/>
    </location>
</feature>
<dbReference type="InterPro" id="IPR038610">
    <property type="entry name" value="FliK-like_C_sf"/>
</dbReference>
<feature type="compositionally biased region" description="Basic and acidic residues" evidence="1">
    <location>
        <begin position="176"/>
        <end position="200"/>
    </location>
</feature>
<evidence type="ECO:0000256" key="1">
    <source>
        <dbReference type="SAM" id="MobiDB-lite"/>
    </source>
</evidence>
<feature type="domain" description="Flagellar hook-length control protein-like C-terminal" evidence="2">
    <location>
        <begin position="374"/>
        <end position="439"/>
    </location>
</feature>
<dbReference type="STRING" id="1423801.FD50_GL000440"/>
<feature type="compositionally biased region" description="Basic and acidic residues" evidence="1">
    <location>
        <begin position="12"/>
        <end position="23"/>
    </location>
</feature>
<comment type="caution">
    <text evidence="3">The sequence shown here is derived from an EMBL/GenBank/DDBJ whole genome shotgun (WGS) entry which is preliminary data.</text>
</comment>
<keyword evidence="4" id="KW-1185">Reference proteome</keyword>
<feature type="compositionally biased region" description="Polar residues" evidence="1">
    <location>
        <begin position="478"/>
        <end position="489"/>
    </location>
</feature>
<feature type="compositionally biased region" description="Polar residues" evidence="1">
    <location>
        <begin position="105"/>
        <end position="132"/>
    </location>
</feature>
<feature type="region of interest" description="Disordered" evidence="1">
    <location>
        <begin position="440"/>
        <end position="463"/>
    </location>
</feature>
<protein>
    <recommendedName>
        <fullName evidence="2">Flagellar hook-length control protein-like C-terminal domain-containing protein</fullName>
    </recommendedName>
</protein>
<feature type="compositionally biased region" description="Low complexity" evidence="1">
    <location>
        <begin position="149"/>
        <end position="163"/>
    </location>
</feature>
<dbReference type="EMBL" id="AZFQ01000034">
    <property type="protein sequence ID" value="KRL99160.1"/>
    <property type="molecule type" value="Genomic_DNA"/>
</dbReference>
<evidence type="ECO:0000313" key="3">
    <source>
        <dbReference type="EMBL" id="KRL99160.1"/>
    </source>
</evidence>
<evidence type="ECO:0000313" key="4">
    <source>
        <dbReference type="Proteomes" id="UP000051166"/>
    </source>
</evidence>
<feature type="region of interest" description="Disordered" evidence="1">
    <location>
        <begin position="1"/>
        <end position="200"/>
    </location>
</feature>
<dbReference type="Proteomes" id="UP000051166">
    <property type="component" value="Unassembled WGS sequence"/>
</dbReference>
<dbReference type="AlphaFoldDB" id="A0A0R1V6Z6"/>
<feature type="region of interest" description="Disordered" evidence="1">
    <location>
        <begin position="279"/>
        <end position="300"/>
    </location>
</feature>
<dbReference type="PATRIC" id="fig|1423801.4.peg.447"/>
<reference evidence="3 4" key="1">
    <citation type="journal article" date="2015" name="Genome Announc.">
        <title>Expanding the biotechnology potential of lactobacilli through comparative genomics of 213 strains and associated genera.</title>
        <authorList>
            <person name="Sun Z."/>
            <person name="Harris H.M."/>
            <person name="McCann A."/>
            <person name="Guo C."/>
            <person name="Argimon S."/>
            <person name="Zhang W."/>
            <person name="Yang X."/>
            <person name="Jeffery I.B."/>
            <person name="Cooney J.C."/>
            <person name="Kagawa T.F."/>
            <person name="Liu W."/>
            <person name="Song Y."/>
            <person name="Salvetti E."/>
            <person name="Wrobel A."/>
            <person name="Rasinkangas P."/>
            <person name="Parkhill J."/>
            <person name="Rea M.C."/>
            <person name="O'Sullivan O."/>
            <person name="Ritari J."/>
            <person name="Douillard F.P."/>
            <person name="Paul Ross R."/>
            <person name="Yang R."/>
            <person name="Briner A.E."/>
            <person name="Felis G.E."/>
            <person name="de Vos W.M."/>
            <person name="Barrangou R."/>
            <person name="Klaenhammer T.R."/>
            <person name="Caufield P.W."/>
            <person name="Cui Y."/>
            <person name="Zhang H."/>
            <person name="O'Toole P.W."/>
        </authorList>
    </citation>
    <scope>NUCLEOTIDE SEQUENCE [LARGE SCALE GENOMIC DNA]</scope>
    <source>
        <strain evidence="3 4">DSM 16230</strain>
    </source>
</reference>
<accession>A0A0R1V6Z6</accession>
<evidence type="ECO:0000259" key="2">
    <source>
        <dbReference type="Pfam" id="PF02120"/>
    </source>
</evidence>
<organism evidence="3 4">
    <name type="scientific">Liquorilactobacillus satsumensis DSM 16230 = JCM 12392</name>
    <dbReference type="NCBI Taxonomy" id="1423801"/>
    <lineage>
        <taxon>Bacteria</taxon>
        <taxon>Bacillati</taxon>
        <taxon>Bacillota</taxon>
        <taxon>Bacilli</taxon>
        <taxon>Lactobacillales</taxon>
        <taxon>Lactobacillaceae</taxon>
        <taxon>Liquorilactobacillus</taxon>
    </lineage>
</organism>
<sequence>MAANKRSFAQSLKDKGTALKNEDTAEQVQASADSDSTAVTDGSKEEQENTGQLDERTAVDSKKTKAAPRKVTKQALLSADETPKQLHNTPVLSDPQPKQAGQKILATQQTDAASTVTKLENSQNAKEINPEQTIPALTENSLDDSNGEQTAVQAVAAVQTAPTSVMTPAPKTVVGKKLEVSKEQEGDKKQEKAAEDELSKKVLAVPKQVTLQEMKLPVSSEPEKETPPKSNPQKPVEQVAIAAATQISKQAEAIPPTAIQAEKDSSKVQNVPQAVLQQVQSEVSAPQNAPRTADKTESGKINPARVDFAQNLGQQQSLIESSITVVAAIAQPSQGNLEVQQVQGGQSTTVNMSAGPAELPAMGSKAVSLTTALKTAAQSGTQQVILQLQPENLGKVKIAFKVSPQQVQLEFKVETVHAKQMLAGLTPKFEQILKTQDLAGTGNTQAPLTTGTEPTDSTLMGQGSFTQNQQRKFMRQRSLASYHSTSQQVGEVAAQPDTKEQPKNIISILA</sequence>
<dbReference type="Pfam" id="PF02120">
    <property type="entry name" value="Flg_hook"/>
    <property type="match status" value="1"/>
</dbReference>
<dbReference type="Gene3D" id="3.30.750.140">
    <property type="match status" value="1"/>
</dbReference>
<feature type="region of interest" description="Disordered" evidence="1">
    <location>
        <begin position="213"/>
        <end position="235"/>
    </location>
</feature>
<gene>
    <name evidence="3" type="ORF">FD50_GL000440</name>
</gene>
<feature type="region of interest" description="Disordered" evidence="1">
    <location>
        <begin position="478"/>
        <end position="500"/>
    </location>
</feature>
<dbReference type="InterPro" id="IPR021136">
    <property type="entry name" value="Flagellar_hook_control-like_C"/>
</dbReference>
<feature type="compositionally biased region" description="Polar residues" evidence="1">
    <location>
        <begin position="26"/>
        <end position="40"/>
    </location>
</feature>